<name>A0A9P9BJ66_9PEZI</name>
<evidence type="ECO:0000313" key="2">
    <source>
        <dbReference type="Proteomes" id="UP000756346"/>
    </source>
</evidence>
<organism evidence="1 2">
    <name type="scientific">Microdochium trichocladiopsis</name>
    <dbReference type="NCBI Taxonomy" id="1682393"/>
    <lineage>
        <taxon>Eukaryota</taxon>
        <taxon>Fungi</taxon>
        <taxon>Dikarya</taxon>
        <taxon>Ascomycota</taxon>
        <taxon>Pezizomycotina</taxon>
        <taxon>Sordariomycetes</taxon>
        <taxon>Xylariomycetidae</taxon>
        <taxon>Xylariales</taxon>
        <taxon>Microdochiaceae</taxon>
        <taxon>Microdochium</taxon>
    </lineage>
</organism>
<dbReference type="AlphaFoldDB" id="A0A9P9BJ66"/>
<accession>A0A9P9BJ66</accession>
<reference evidence="1" key="1">
    <citation type="journal article" date="2021" name="Nat. Commun.">
        <title>Genetic determinants of endophytism in the Arabidopsis root mycobiome.</title>
        <authorList>
            <person name="Mesny F."/>
            <person name="Miyauchi S."/>
            <person name="Thiergart T."/>
            <person name="Pickel B."/>
            <person name="Atanasova L."/>
            <person name="Karlsson M."/>
            <person name="Huettel B."/>
            <person name="Barry K.W."/>
            <person name="Haridas S."/>
            <person name="Chen C."/>
            <person name="Bauer D."/>
            <person name="Andreopoulos W."/>
            <person name="Pangilinan J."/>
            <person name="LaButti K."/>
            <person name="Riley R."/>
            <person name="Lipzen A."/>
            <person name="Clum A."/>
            <person name="Drula E."/>
            <person name="Henrissat B."/>
            <person name="Kohler A."/>
            <person name="Grigoriev I.V."/>
            <person name="Martin F.M."/>
            <person name="Hacquard S."/>
        </authorList>
    </citation>
    <scope>NUCLEOTIDE SEQUENCE</scope>
    <source>
        <strain evidence="1">MPI-CAGE-CH-0230</strain>
    </source>
</reference>
<gene>
    <name evidence="1" type="ORF">B0I36DRAFT_49287</name>
</gene>
<keyword evidence="2" id="KW-1185">Reference proteome</keyword>
<sequence length="179" mass="18974">MSMACQSTLSSALATRAGRLPVPSPSPQAAPSRCLVARPRGQQRVGLPCRARVSVWVPHGPCASRGCLTTGIVPQRAPALCSSVPRRVHVDLSHPALACGLSTTTDDCTAVAQFSVSAKYSPFQVPRCRAGGRPPIRPALNHTCRALGTCPSSKTGQNLSVRISIVMFEELQSDLVRYT</sequence>
<proteinExistence type="predicted"/>
<dbReference type="RefSeq" id="XP_046005293.1">
    <property type="nucleotide sequence ID" value="XM_046162960.1"/>
</dbReference>
<dbReference type="Proteomes" id="UP000756346">
    <property type="component" value="Unassembled WGS sequence"/>
</dbReference>
<dbReference type="EMBL" id="JAGTJQ010000013">
    <property type="protein sequence ID" value="KAH7014326.1"/>
    <property type="molecule type" value="Genomic_DNA"/>
</dbReference>
<evidence type="ECO:0000313" key="1">
    <source>
        <dbReference type="EMBL" id="KAH7014326.1"/>
    </source>
</evidence>
<comment type="caution">
    <text evidence="1">The sequence shown here is derived from an EMBL/GenBank/DDBJ whole genome shotgun (WGS) entry which is preliminary data.</text>
</comment>
<dbReference type="GeneID" id="70192506"/>
<protein>
    <submittedName>
        <fullName evidence="1">Uncharacterized protein</fullName>
    </submittedName>
</protein>